<proteinExistence type="predicted"/>
<feature type="compositionally biased region" description="Acidic residues" evidence="1">
    <location>
        <begin position="121"/>
        <end position="130"/>
    </location>
</feature>
<feature type="compositionally biased region" description="Polar residues" evidence="1">
    <location>
        <begin position="51"/>
        <end position="65"/>
    </location>
</feature>
<dbReference type="EMBL" id="LXQA010068899">
    <property type="protein sequence ID" value="MCI08401.1"/>
    <property type="molecule type" value="Genomic_DNA"/>
</dbReference>
<feature type="compositionally biased region" description="Basic and acidic residues" evidence="1">
    <location>
        <begin position="98"/>
        <end position="118"/>
    </location>
</feature>
<comment type="caution">
    <text evidence="2">The sequence shown here is derived from an EMBL/GenBank/DDBJ whole genome shotgun (WGS) entry which is preliminary data.</text>
</comment>
<feature type="region of interest" description="Disordered" evidence="1">
    <location>
        <begin position="42"/>
        <end position="65"/>
    </location>
</feature>
<evidence type="ECO:0000256" key="1">
    <source>
        <dbReference type="SAM" id="MobiDB-lite"/>
    </source>
</evidence>
<accession>A0A392P8E5</accession>
<reference evidence="2 3" key="1">
    <citation type="journal article" date="2018" name="Front. Plant Sci.">
        <title>Red Clover (Trifolium pratense) and Zigzag Clover (T. medium) - A Picture of Genomic Similarities and Differences.</title>
        <authorList>
            <person name="Dluhosova J."/>
            <person name="Istvanek J."/>
            <person name="Nedelnik J."/>
            <person name="Repkova J."/>
        </authorList>
    </citation>
    <scope>NUCLEOTIDE SEQUENCE [LARGE SCALE GENOMIC DNA]</scope>
    <source>
        <strain evidence="3">cv. 10/8</strain>
        <tissue evidence="2">Leaf</tissue>
    </source>
</reference>
<feature type="non-terminal residue" evidence="2">
    <location>
        <position position="181"/>
    </location>
</feature>
<protein>
    <submittedName>
        <fullName evidence="2">Uncharacterized protein</fullName>
    </submittedName>
</protein>
<dbReference type="Proteomes" id="UP000265520">
    <property type="component" value="Unassembled WGS sequence"/>
</dbReference>
<feature type="compositionally biased region" description="Basic and acidic residues" evidence="1">
    <location>
        <begin position="131"/>
        <end position="152"/>
    </location>
</feature>
<name>A0A392P8E5_9FABA</name>
<keyword evidence="3" id="KW-1185">Reference proteome</keyword>
<organism evidence="2 3">
    <name type="scientific">Trifolium medium</name>
    <dbReference type="NCBI Taxonomy" id="97028"/>
    <lineage>
        <taxon>Eukaryota</taxon>
        <taxon>Viridiplantae</taxon>
        <taxon>Streptophyta</taxon>
        <taxon>Embryophyta</taxon>
        <taxon>Tracheophyta</taxon>
        <taxon>Spermatophyta</taxon>
        <taxon>Magnoliopsida</taxon>
        <taxon>eudicotyledons</taxon>
        <taxon>Gunneridae</taxon>
        <taxon>Pentapetalae</taxon>
        <taxon>rosids</taxon>
        <taxon>fabids</taxon>
        <taxon>Fabales</taxon>
        <taxon>Fabaceae</taxon>
        <taxon>Papilionoideae</taxon>
        <taxon>50 kb inversion clade</taxon>
        <taxon>NPAAA clade</taxon>
        <taxon>Hologalegina</taxon>
        <taxon>IRL clade</taxon>
        <taxon>Trifolieae</taxon>
        <taxon>Trifolium</taxon>
    </lineage>
</organism>
<sequence>MCTYWAWNAKFSEWMENQFLYCFPGLKVLLVPLFPQELLEEEKKESEDKTNLINPEQSPPLNAVESNQRLPEDDHLVMQTEPDVANVSQEVRVFEEHDVGSGVKYEEEKKDEEEKLVNEDVIVETEEENKDEPVKEGENEEHTAENEDRPEGQDPMAELTTILPEQKTQVVDKGQDSGDIT</sequence>
<evidence type="ECO:0000313" key="3">
    <source>
        <dbReference type="Proteomes" id="UP000265520"/>
    </source>
</evidence>
<evidence type="ECO:0000313" key="2">
    <source>
        <dbReference type="EMBL" id="MCI08401.1"/>
    </source>
</evidence>
<dbReference type="AlphaFoldDB" id="A0A392P8E5"/>
<feature type="region of interest" description="Disordered" evidence="1">
    <location>
        <begin position="98"/>
        <end position="181"/>
    </location>
</feature>